<comment type="domain">
    <text evidence="11">Consists of 3 domains; the N-terminus binds the ribosome, the middle domain has PPIase activity, while the C-terminus has intrinsic chaperone activity on its own.</text>
</comment>
<dbReference type="NCBIfam" id="TIGR00115">
    <property type="entry name" value="tig"/>
    <property type="match status" value="1"/>
</dbReference>
<dbReference type="Pfam" id="PF05697">
    <property type="entry name" value="Trigger_N"/>
    <property type="match status" value="1"/>
</dbReference>
<keyword evidence="9 11" id="KW-0131">Cell cycle</keyword>
<keyword evidence="7 11" id="KW-0143">Chaperone</keyword>
<evidence type="ECO:0000259" key="15">
    <source>
        <dbReference type="PROSITE" id="PS50059"/>
    </source>
</evidence>
<evidence type="ECO:0000256" key="2">
    <source>
        <dbReference type="ARBA" id="ARBA00005464"/>
    </source>
</evidence>
<dbReference type="InterPro" id="IPR001179">
    <property type="entry name" value="PPIase_FKBP_dom"/>
</dbReference>
<feature type="domain" description="PPIase FKBP-type" evidence="15">
    <location>
        <begin position="164"/>
        <end position="217"/>
    </location>
</feature>
<dbReference type="Pfam" id="PF05698">
    <property type="entry name" value="Trigger_C"/>
    <property type="match status" value="1"/>
</dbReference>
<keyword evidence="17" id="KW-1185">Reference proteome</keyword>
<keyword evidence="11" id="KW-0963">Cytoplasm</keyword>
<evidence type="ECO:0000313" key="16">
    <source>
        <dbReference type="EMBL" id="MDC5699257.1"/>
    </source>
</evidence>
<dbReference type="GO" id="GO:0003755">
    <property type="term" value="F:peptidyl-prolyl cis-trans isomerase activity"/>
    <property type="evidence" value="ECO:0007669"/>
    <property type="project" value="UniProtKB-EC"/>
</dbReference>
<dbReference type="PROSITE" id="PS50059">
    <property type="entry name" value="FKBP_PPIASE"/>
    <property type="match status" value="1"/>
</dbReference>
<evidence type="ECO:0000256" key="6">
    <source>
        <dbReference type="ARBA" id="ARBA00023110"/>
    </source>
</evidence>
<evidence type="ECO:0000256" key="8">
    <source>
        <dbReference type="ARBA" id="ARBA00023235"/>
    </source>
</evidence>
<evidence type="ECO:0000256" key="12">
    <source>
        <dbReference type="PROSITE-ProRule" id="PRU00277"/>
    </source>
</evidence>
<dbReference type="SUPFAM" id="SSF54534">
    <property type="entry name" value="FKBP-like"/>
    <property type="match status" value="1"/>
</dbReference>
<comment type="catalytic activity">
    <reaction evidence="1 11 12">
        <text>[protein]-peptidylproline (omega=180) = [protein]-peptidylproline (omega=0)</text>
        <dbReference type="Rhea" id="RHEA:16237"/>
        <dbReference type="Rhea" id="RHEA-COMP:10747"/>
        <dbReference type="Rhea" id="RHEA-COMP:10748"/>
        <dbReference type="ChEBI" id="CHEBI:83833"/>
        <dbReference type="ChEBI" id="CHEBI:83834"/>
        <dbReference type="EC" id="5.2.1.8"/>
    </reaction>
</comment>
<dbReference type="SUPFAM" id="SSF109998">
    <property type="entry name" value="Triger factor/SurA peptide-binding domain-like"/>
    <property type="match status" value="1"/>
</dbReference>
<dbReference type="InterPro" id="IPR008880">
    <property type="entry name" value="Trigger_fac_C"/>
</dbReference>
<dbReference type="InterPro" id="IPR027304">
    <property type="entry name" value="Trigger_fact/SurA_dom_sf"/>
</dbReference>
<keyword evidence="8 11" id="KW-0413">Isomerase</keyword>
<dbReference type="InterPro" id="IPR005215">
    <property type="entry name" value="Trig_fac"/>
</dbReference>
<comment type="function">
    <text evidence="11">Involved in protein export. Acts as a chaperone by maintaining the newly synthesized protein in an open conformation. Functions as a peptidyl-prolyl cis-trans isomerase.</text>
</comment>
<feature type="compositionally biased region" description="Acidic residues" evidence="14">
    <location>
        <begin position="424"/>
        <end position="445"/>
    </location>
</feature>
<sequence>MKSALETLSPTRVKLTVEVPFEELKPSLDAAIKHIGEHIQVPGFRKGKVPARLIEQRVGRAAVLEEAVNNALPDLYGRALEENSVRPLGQPEITDLKVPATDGEDFSFTAEVERRPEIELPDFSDIELTVDEAVVSDEDVAQRLDALRARFGTLKGVDRPVQDGDFVSIDLSAEIDGEEIDAVKGVSYEVGSKNMLEGMDEALVGMAADETKTFVAPLAGGEQEGREANCTVTVLAVKERELPELDDEFAQLASEFDTLDELKADLTQKAEVDAKFGQGVAARDQLLDAILERVEVPIPEGIVEAEVNSHLEGEGRLEDDEHRAEVDENTRKGLKTQLLLDAIAEKEEVQVQQAELIEFLVMNAQQYGMDPNAFAQTLDKEGQIPAMVAEVARRKALASVLEKVSVKDTAGNVIDLNEAVPGTEADEADEAEGAEADLESAEVETVEAPAAESDEAAKA</sequence>
<dbReference type="PANTHER" id="PTHR30560">
    <property type="entry name" value="TRIGGER FACTOR CHAPERONE AND PEPTIDYL-PROLYL CIS/TRANS ISOMERASE"/>
    <property type="match status" value="1"/>
</dbReference>
<evidence type="ECO:0000256" key="3">
    <source>
        <dbReference type="ARBA" id="ARBA00013194"/>
    </source>
</evidence>
<dbReference type="Pfam" id="PF00254">
    <property type="entry name" value="FKBP_C"/>
    <property type="match status" value="1"/>
</dbReference>
<comment type="similarity">
    <text evidence="2 11 13">Belongs to the FKBP-type PPIase family. Tig subfamily.</text>
</comment>
<dbReference type="PANTHER" id="PTHR30560:SF3">
    <property type="entry name" value="TRIGGER FACTOR-LIKE PROTEIN TIG, CHLOROPLASTIC"/>
    <property type="match status" value="1"/>
</dbReference>
<dbReference type="SUPFAM" id="SSF102735">
    <property type="entry name" value="Trigger factor ribosome-binding domain"/>
    <property type="match status" value="1"/>
</dbReference>
<evidence type="ECO:0000313" key="17">
    <source>
        <dbReference type="Proteomes" id="UP001150259"/>
    </source>
</evidence>
<dbReference type="EC" id="5.2.1.8" evidence="3 11"/>
<evidence type="ECO:0000256" key="11">
    <source>
        <dbReference type="HAMAP-Rule" id="MF_00303"/>
    </source>
</evidence>
<gene>
    <name evidence="11 16" type="primary">tig</name>
    <name evidence="16" type="ORF">OO014_18565</name>
</gene>
<dbReference type="PIRSF" id="PIRSF003095">
    <property type="entry name" value="Trigger_factor"/>
    <property type="match status" value="1"/>
</dbReference>
<dbReference type="Gene3D" id="3.10.50.40">
    <property type="match status" value="1"/>
</dbReference>
<evidence type="ECO:0000256" key="10">
    <source>
        <dbReference type="ARBA" id="ARBA00029986"/>
    </source>
</evidence>
<dbReference type="InterPro" id="IPR037041">
    <property type="entry name" value="Trigger_fac_C_sf"/>
</dbReference>
<organism evidence="16 17">
    <name type="scientific">Intrasporangium calvum</name>
    <dbReference type="NCBI Taxonomy" id="53358"/>
    <lineage>
        <taxon>Bacteria</taxon>
        <taxon>Bacillati</taxon>
        <taxon>Actinomycetota</taxon>
        <taxon>Actinomycetes</taxon>
        <taxon>Micrococcales</taxon>
        <taxon>Intrasporangiaceae</taxon>
        <taxon>Intrasporangium</taxon>
    </lineage>
</organism>
<evidence type="ECO:0000256" key="7">
    <source>
        <dbReference type="ARBA" id="ARBA00023186"/>
    </source>
</evidence>
<dbReference type="InterPro" id="IPR036611">
    <property type="entry name" value="Trigger_fac_ribosome-bd_sf"/>
</dbReference>
<dbReference type="HAMAP" id="MF_00303">
    <property type="entry name" value="Trigger_factor_Tig"/>
    <property type="match status" value="1"/>
</dbReference>
<evidence type="ECO:0000256" key="1">
    <source>
        <dbReference type="ARBA" id="ARBA00000971"/>
    </source>
</evidence>
<dbReference type="InterPro" id="IPR046357">
    <property type="entry name" value="PPIase_dom_sf"/>
</dbReference>
<evidence type="ECO:0000256" key="9">
    <source>
        <dbReference type="ARBA" id="ARBA00023306"/>
    </source>
</evidence>
<comment type="caution">
    <text evidence="16">The sequence shown here is derived from an EMBL/GenBank/DDBJ whole genome shotgun (WGS) entry which is preliminary data.</text>
</comment>
<dbReference type="RefSeq" id="WP_272463815.1">
    <property type="nucleotide sequence ID" value="NZ_JAPFQL010000125.1"/>
</dbReference>
<accession>A0ABT5GM48</accession>
<evidence type="ECO:0000256" key="14">
    <source>
        <dbReference type="SAM" id="MobiDB-lite"/>
    </source>
</evidence>
<dbReference type="Gene3D" id="3.30.70.1050">
    <property type="entry name" value="Trigger factor ribosome-binding domain"/>
    <property type="match status" value="1"/>
</dbReference>
<evidence type="ECO:0000256" key="13">
    <source>
        <dbReference type="RuleBase" id="RU003914"/>
    </source>
</evidence>
<feature type="region of interest" description="Disordered" evidence="14">
    <location>
        <begin position="421"/>
        <end position="459"/>
    </location>
</feature>
<reference evidence="16 17" key="1">
    <citation type="submission" date="2022-11" db="EMBL/GenBank/DDBJ databases">
        <title>Anaerobic phenanthrene biodegradation by a DNRA strain PheN6.</title>
        <authorList>
            <person name="Zhang Z."/>
        </authorList>
    </citation>
    <scope>NUCLEOTIDE SEQUENCE [LARGE SCALE GENOMIC DNA]</scope>
    <source>
        <strain evidence="16 17">PheN6</strain>
    </source>
</reference>
<protein>
    <recommendedName>
        <fullName evidence="4 11">Trigger factor</fullName>
        <shortName evidence="11">TF</shortName>
        <ecNumber evidence="3 11">5.2.1.8</ecNumber>
    </recommendedName>
    <alternativeName>
        <fullName evidence="10 11">PPIase</fullName>
    </alternativeName>
</protein>
<evidence type="ECO:0000256" key="5">
    <source>
        <dbReference type="ARBA" id="ARBA00022618"/>
    </source>
</evidence>
<dbReference type="InterPro" id="IPR008881">
    <property type="entry name" value="Trigger_fac_ribosome-bd_bac"/>
</dbReference>
<keyword evidence="5 11" id="KW-0132">Cell division</keyword>
<comment type="subcellular location">
    <subcellularLocation>
        <location evidence="11">Cytoplasm</location>
    </subcellularLocation>
    <text evidence="11">About half TF is bound to the ribosome near the polypeptide exit tunnel while the other half is free in the cytoplasm.</text>
</comment>
<name>A0ABT5GM48_9MICO</name>
<evidence type="ECO:0000256" key="4">
    <source>
        <dbReference type="ARBA" id="ARBA00016902"/>
    </source>
</evidence>
<dbReference type="Gene3D" id="1.10.3120.10">
    <property type="entry name" value="Trigger factor, C-terminal domain"/>
    <property type="match status" value="1"/>
</dbReference>
<dbReference type="EMBL" id="JAPFQL010000125">
    <property type="protein sequence ID" value="MDC5699257.1"/>
    <property type="molecule type" value="Genomic_DNA"/>
</dbReference>
<dbReference type="Proteomes" id="UP001150259">
    <property type="component" value="Unassembled WGS sequence"/>
</dbReference>
<keyword evidence="6 11" id="KW-0697">Rotamase</keyword>
<proteinExistence type="inferred from homology"/>